<proteinExistence type="predicted"/>
<dbReference type="SUPFAM" id="SSF53448">
    <property type="entry name" value="Nucleotide-diphospho-sugar transferases"/>
    <property type="match status" value="1"/>
</dbReference>
<accession>A0A6M3J9K8</accession>
<dbReference type="InterPro" id="IPR003329">
    <property type="entry name" value="Cytidylyl_trans"/>
</dbReference>
<evidence type="ECO:0000313" key="1">
    <source>
        <dbReference type="EMBL" id="QJA65741.1"/>
    </source>
</evidence>
<dbReference type="Pfam" id="PF02348">
    <property type="entry name" value="CTP_transf_3"/>
    <property type="match status" value="1"/>
</dbReference>
<organism evidence="1">
    <name type="scientific">viral metagenome</name>
    <dbReference type="NCBI Taxonomy" id="1070528"/>
    <lineage>
        <taxon>unclassified sequences</taxon>
        <taxon>metagenomes</taxon>
        <taxon>organismal metagenomes</taxon>
    </lineage>
</organism>
<dbReference type="AlphaFoldDB" id="A0A6M3J9K8"/>
<dbReference type="GO" id="GO:0008781">
    <property type="term" value="F:N-acylneuraminate cytidylyltransferase activity"/>
    <property type="evidence" value="ECO:0007669"/>
    <property type="project" value="TreeGrafter"/>
</dbReference>
<gene>
    <name evidence="2" type="ORF">MM415A02008_0006</name>
    <name evidence="1" type="ORF">MM415B00381_0054</name>
</gene>
<keyword evidence="1" id="KW-0548">Nucleotidyltransferase</keyword>
<dbReference type="InterPro" id="IPR029044">
    <property type="entry name" value="Nucleotide-diphossugar_trans"/>
</dbReference>
<keyword evidence="1" id="KW-0808">Transferase</keyword>
<evidence type="ECO:0000313" key="2">
    <source>
        <dbReference type="EMBL" id="QJA74437.1"/>
    </source>
</evidence>
<dbReference type="Gene3D" id="3.90.550.10">
    <property type="entry name" value="Spore Coat Polysaccharide Biosynthesis Protein SpsA, Chain A"/>
    <property type="match status" value="1"/>
</dbReference>
<dbReference type="EMBL" id="MT141543">
    <property type="protein sequence ID" value="QJA65741.1"/>
    <property type="molecule type" value="Genomic_DNA"/>
</dbReference>
<protein>
    <submittedName>
        <fullName evidence="1">Putative cytidylyltransferase</fullName>
    </submittedName>
</protein>
<sequence>MIKIALIPARSGSKRVANKNLLKLDDSGHCLMAYAIRTAIDSKLFDYVFCSSDCMDYLKIAHEYGAITIKRPFPIYYDLSPDIEWVTHALDHCHKYYKKLDDKDVYAIIRPTNPFRQIDTLFRAWAWWQLNEDLDIDSMRAMSDDVKPHPCKTWRENGGALVRPFYTEIEDATDQATQRLPHVLGQNGCLEMAYVKTARAGSTSGKKVLPFMTKGYEGFDINTSLDYEIAKYLMKHCGAELPKIFKPDMQTEFMQYTISQREIIDTEEMIWKQAGKLVEEVLWKNAVKLA</sequence>
<reference evidence="1" key="1">
    <citation type="submission" date="2020-03" db="EMBL/GenBank/DDBJ databases">
        <title>The deep terrestrial virosphere.</title>
        <authorList>
            <person name="Holmfeldt K."/>
            <person name="Nilsson E."/>
            <person name="Simone D."/>
            <person name="Lopez-Fernandez M."/>
            <person name="Wu X."/>
            <person name="de Brujin I."/>
            <person name="Lundin D."/>
            <person name="Andersson A."/>
            <person name="Bertilsson S."/>
            <person name="Dopson M."/>
        </authorList>
    </citation>
    <scope>NUCLEOTIDE SEQUENCE</scope>
    <source>
        <strain evidence="2">MM415A02008</strain>
        <strain evidence="1">MM415B00381</strain>
    </source>
</reference>
<dbReference type="InterPro" id="IPR050793">
    <property type="entry name" value="CMP-NeuNAc_synthase"/>
</dbReference>
<name>A0A6M3J9K8_9ZZZZ</name>
<dbReference type="PANTHER" id="PTHR21485:SF6">
    <property type="entry name" value="N-ACYLNEURAMINATE CYTIDYLYLTRANSFERASE-RELATED"/>
    <property type="match status" value="1"/>
</dbReference>
<dbReference type="EMBL" id="MT142098">
    <property type="protein sequence ID" value="QJA74437.1"/>
    <property type="molecule type" value="Genomic_DNA"/>
</dbReference>
<dbReference type="PANTHER" id="PTHR21485">
    <property type="entry name" value="HAD SUPERFAMILY MEMBERS CMAS AND KDSC"/>
    <property type="match status" value="1"/>
</dbReference>